<accession>A0ABU1VUV8</accession>
<keyword evidence="2" id="KW-1185">Reference proteome</keyword>
<dbReference type="EMBL" id="JAVDWR010000001">
    <property type="protein sequence ID" value="MDR7119504.1"/>
    <property type="molecule type" value="Genomic_DNA"/>
</dbReference>
<evidence type="ECO:0000313" key="1">
    <source>
        <dbReference type="EMBL" id="MDR7119504.1"/>
    </source>
</evidence>
<proteinExistence type="predicted"/>
<protein>
    <submittedName>
        <fullName evidence="1">Uncharacterized protein</fullName>
    </submittedName>
</protein>
<sequence length="60" mass="7207">MTDKEKFWNKQAAGDARRAVKDEASYQDVGKPKWLNLTLLLKYSRIKFKLQFLRFCQHFV</sequence>
<evidence type="ECO:0000313" key="2">
    <source>
        <dbReference type="Proteomes" id="UP001257909"/>
    </source>
</evidence>
<gene>
    <name evidence="1" type="ORF">J2W69_000419</name>
</gene>
<organism evidence="1 2">
    <name type="scientific">Rheinheimera soli</name>
    <dbReference type="NCBI Taxonomy" id="443616"/>
    <lineage>
        <taxon>Bacteria</taxon>
        <taxon>Pseudomonadati</taxon>
        <taxon>Pseudomonadota</taxon>
        <taxon>Gammaproteobacteria</taxon>
        <taxon>Chromatiales</taxon>
        <taxon>Chromatiaceae</taxon>
        <taxon>Rheinheimera</taxon>
    </lineage>
</organism>
<reference evidence="1 2" key="1">
    <citation type="submission" date="2023-07" db="EMBL/GenBank/DDBJ databases">
        <title>Sorghum-associated microbial communities from plants grown in Nebraska, USA.</title>
        <authorList>
            <person name="Schachtman D."/>
        </authorList>
    </citation>
    <scope>NUCLEOTIDE SEQUENCE [LARGE SCALE GENOMIC DNA]</scope>
    <source>
        <strain evidence="1 2">4138</strain>
    </source>
</reference>
<dbReference type="Proteomes" id="UP001257909">
    <property type="component" value="Unassembled WGS sequence"/>
</dbReference>
<name>A0ABU1VUV8_9GAMM</name>
<comment type="caution">
    <text evidence="1">The sequence shown here is derived from an EMBL/GenBank/DDBJ whole genome shotgun (WGS) entry which is preliminary data.</text>
</comment>